<reference evidence="3" key="2">
    <citation type="submission" date="2015-01" db="EMBL/GenBank/DDBJ databases">
        <title>Evolutionary Origins and Diversification of the Mycorrhizal Mutualists.</title>
        <authorList>
            <consortium name="DOE Joint Genome Institute"/>
            <consortium name="Mycorrhizal Genomics Consortium"/>
            <person name="Kohler A."/>
            <person name="Kuo A."/>
            <person name="Nagy L.G."/>
            <person name="Floudas D."/>
            <person name="Copeland A."/>
            <person name="Barry K.W."/>
            <person name="Cichocki N."/>
            <person name="Veneault-Fourrey C."/>
            <person name="LaButti K."/>
            <person name="Lindquist E.A."/>
            <person name="Lipzen A."/>
            <person name="Lundell T."/>
            <person name="Morin E."/>
            <person name="Murat C."/>
            <person name="Riley R."/>
            <person name="Ohm R."/>
            <person name="Sun H."/>
            <person name="Tunlid A."/>
            <person name="Henrissat B."/>
            <person name="Grigoriev I.V."/>
            <person name="Hibbett D.S."/>
            <person name="Martin F."/>
        </authorList>
    </citation>
    <scope>NUCLEOTIDE SEQUENCE [LARGE SCALE GENOMIC DNA]</scope>
    <source>
        <strain evidence="3">MUT 4182</strain>
    </source>
</reference>
<gene>
    <name evidence="2" type="ORF">M407DRAFT_28827</name>
</gene>
<dbReference type="AlphaFoldDB" id="A0A0C3QBB3"/>
<feature type="region of interest" description="Disordered" evidence="1">
    <location>
        <begin position="1"/>
        <end position="93"/>
    </location>
</feature>
<dbReference type="EMBL" id="KN823133">
    <property type="protein sequence ID" value="KIO21619.1"/>
    <property type="molecule type" value="Genomic_DNA"/>
</dbReference>
<name>A0A0C3QBB3_9AGAM</name>
<dbReference type="Proteomes" id="UP000054248">
    <property type="component" value="Unassembled WGS sequence"/>
</dbReference>
<feature type="region of interest" description="Disordered" evidence="1">
    <location>
        <begin position="106"/>
        <end position="136"/>
    </location>
</feature>
<reference evidence="2 3" key="1">
    <citation type="submission" date="2014-04" db="EMBL/GenBank/DDBJ databases">
        <authorList>
            <consortium name="DOE Joint Genome Institute"/>
            <person name="Kuo A."/>
            <person name="Girlanda M."/>
            <person name="Perotto S."/>
            <person name="Kohler A."/>
            <person name="Nagy L.G."/>
            <person name="Floudas D."/>
            <person name="Copeland A."/>
            <person name="Barry K.W."/>
            <person name="Cichocki N."/>
            <person name="Veneault-Fourrey C."/>
            <person name="LaButti K."/>
            <person name="Lindquist E.A."/>
            <person name="Lipzen A."/>
            <person name="Lundell T."/>
            <person name="Morin E."/>
            <person name="Murat C."/>
            <person name="Sun H."/>
            <person name="Tunlid A."/>
            <person name="Henrissat B."/>
            <person name="Grigoriev I.V."/>
            <person name="Hibbett D.S."/>
            <person name="Martin F."/>
            <person name="Nordberg H.P."/>
            <person name="Cantor M.N."/>
            <person name="Hua S.X."/>
        </authorList>
    </citation>
    <scope>NUCLEOTIDE SEQUENCE [LARGE SCALE GENOMIC DNA]</scope>
    <source>
        <strain evidence="2 3">MUT 4182</strain>
    </source>
</reference>
<organism evidence="2 3">
    <name type="scientific">Tulasnella calospora MUT 4182</name>
    <dbReference type="NCBI Taxonomy" id="1051891"/>
    <lineage>
        <taxon>Eukaryota</taxon>
        <taxon>Fungi</taxon>
        <taxon>Dikarya</taxon>
        <taxon>Basidiomycota</taxon>
        <taxon>Agaricomycotina</taxon>
        <taxon>Agaricomycetes</taxon>
        <taxon>Cantharellales</taxon>
        <taxon>Tulasnellaceae</taxon>
        <taxon>Tulasnella</taxon>
    </lineage>
</organism>
<evidence type="ECO:0000256" key="1">
    <source>
        <dbReference type="SAM" id="MobiDB-lite"/>
    </source>
</evidence>
<evidence type="ECO:0000313" key="3">
    <source>
        <dbReference type="Proteomes" id="UP000054248"/>
    </source>
</evidence>
<protein>
    <submittedName>
        <fullName evidence="2">Uncharacterized protein</fullName>
    </submittedName>
</protein>
<accession>A0A0C3QBB3</accession>
<evidence type="ECO:0000313" key="2">
    <source>
        <dbReference type="EMBL" id="KIO21619.1"/>
    </source>
</evidence>
<dbReference type="HOGENOM" id="CLU_1876962_0_0_1"/>
<sequence length="136" mass="14213">MVDDHSAPPASSKVTYVVAPDGSLAPRDPPVPRDDSPLLGWGRPSADEDRLAATGSSHPGEYPSPTYRDDDDEGGYSGRHSTDSAVPGGRQNFPFLAIDTLTPSMESSAVDRSGTTSAGSPKGVPSWTVCIETNLN</sequence>
<proteinExistence type="predicted"/>
<keyword evidence="3" id="KW-1185">Reference proteome</keyword>
<dbReference type="OrthoDB" id="10385892at2759"/>